<accession>A0AAI9GJM3</accession>
<dbReference type="AlphaFoldDB" id="A0AAI9GJM3"/>
<sequence length="70" mass="7708">MSSQQQVTHDDVSAAERAKFEMGQRLHTAAGIILRSKLASGEIKVVNGRYVGRCLQVTPLRKLRAKSSVK</sequence>
<dbReference type="RefSeq" id="WP_072065420.1">
    <property type="nucleotide sequence ID" value="NZ_LDZN01000003.1"/>
</dbReference>
<name>A0AAI9GJM3_PLUGE</name>
<protein>
    <submittedName>
        <fullName evidence="1">Uncharacterized protein</fullName>
    </submittedName>
</protein>
<dbReference type="EMBL" id="ABLOKC030000002">
    <property type="protein sequence ID" value="EML1469726.1"/>
    <property type="molecule type" value="Genomic_DNA"/>
</dbReference>
<gene>
    <name evidence="1" type="ORF">QEG54_000398</name>
</gene>
<reference evidence="1" key="1">
    <citation type="submission" date="2024-02" db="EMBL/GenBank/DDBJ databases">
        <authorList>
            <consortium name="Clinical and Environmental Microbiology Branch: Whole genome sequencing antimicrobial resistance pathogens in the healthcare setting"/>
        </authorList>
    </citation>
    <scope>NUCLEOTIDE SEQUENCE</scope>
    <source>
        <strain evidence="1">2021DK-00143</strain>
    </source>
</reference>
<comment type="caution">
    <text evidence="1">The sequence shown here is derived from an EMBL/GenBank/DDBJ whole genome shotgun (WGS) entry which is preliminary data.</text>
</comment>
<organism evidence="1">
    <name type="scientific">Pluralibacter gergoviae</name>
    <name type="common">Enterobacter gergoviae</name>
    <dbReference type="NCBI Taxonomy" id="61647"/>
    <lineage>
        <taxon>Bacteria</taxon>
        <taxon>Pseudomonadati</taxon>
        <taxon>Pseudomonadota</taxon>
        <taxon>Gammaproteobacteria</taxon>
        <taxon>Enterobacterales</taxon>
        <taxon>Enterobacteriaceae</taxon>
        <taxon>Pluralibacter</taxon>
    </lineage>
</organism>
<proteinExistence type="predicted"/>
<evidence type="ECO:0000313" key="1">
    <source>
        <dbReference type="EMBL" id="EML1469726.1"/>
    </source>
</evidence>